<protein>
    <submittedName>
        <fullName evidence="2">Uncharacterized protein</fullName>
    </submittedName>
</protein>
<reference evidence="2" key="1">
    <citation type="submission" date="2023-10" db="EMBL/GenBank/DDBJ databases">
        <title>Characterization and genome sequence of Mycobacterium intracellulare ABSURDO, a novel pathogenic isolate with three colony morphotypes that vary in growth and acid-fastness.</title>
        <authorList>
            <person name="Jude B.A."/>
            <person name="Robinson R.T."/>
        </authorList>
    </citation>
    <scope>NUCLEOTIDE SEQUENCE</scope>
    <source>
        <strain evidence="2">ABSURDO Component B</strain>
    </source>
</reference>
<comment type="caution">
    <text evidence="2">The sequence shown here is derived from an EMBL/GenBank/DDBJ whole genome shotgun (WGS) entry which is preliminary data.</text>
</comment>
<evidence type="ECO:0000256" key="1">
    <source>
        <dbReference type="SAM" id="MobiDB-lite"/>
    </source>
</evidence>
<gene>
    <name evidence="2" type="ORF">R4F53_18420</name>
</gene>
<evidence type="ECO:0000313" key="2">
    <source>
        <dbReference type="EMBL" id="MDV7014267.1"/>
    </source>
</evidence>
<name>A0AAE4RG43_MYCIT</name>
<dbReference type="EMBL" id="JAWLLD010000021">
    <property type="protein sequence ID" value="MDV7014267.1"/>
    <property type="molecule type" value="Genomic_DNA"/>
</dbReference>
<evidence type="ECO:0000313" key="3">
    <source>
        <dbReference type="Proteomes" id="UP001187143"/>
    </source>
</evidence>
<accession>A0AAE4RG43</accession>
<feature type="region of interest" description="Disordered" evidence="1">
    <location>
        <begin position="120"/>
        <end position="140"/>
    </location>
</feature>
<organism evidence="2 3">
    <name type="scientific">Mycobacterium intracellulare</name>
    <dbReference type="NCBI Taxonomy" id="1767"/>
    <lineage>
        <taxon>Bacteria</taxon>
        <taxon>Bacillati</taxon>
        <taxon>Actinomycetota</taxon>
        <taxon>Actinomycetes</taxon>
        <taxon>Mycobacteriales</taxon>
        <taxon>Mycobacteriaceae</taxon>
        <taxon>Mycobacterium</taxon>
        <taxon>Mycobacterium avium complex (MAC)</taxon>
    </lineage>
</organism>
<sequence length="195" mass="19945">MLGAINSLRILASEAFGAAAIALDPFKPADDELGRPYAAGYQAGAANERAGVHLNGHAQVGAVELLEVLTNDDEDDVAAGPSSAVTYLDEIAHHLAAQTPLLEDIRNLLNASAAPGAFASPAAAAEEGPAPGRTDCLPPGAGHLTATPQCLRVAARGLRQWVDGDVCTATSYWRSIAASLDAVAGAREAINDITQ</sequence>
<dbReference type="Proteomes" id="UP001187143">
    <property type="component" value="Unassembled WGS sequence"/>
</dbReference>
<dbReference type="AlphaFoldDB" id="A0AAE4RG43"/>
<dbReference type="RefSeq" id="WP_317728679.1">
    <property type="nucleotide sequence ID" value="NZ_JAWLLC010000033.1"/>
</dbReference>
<feature type="compositionally biased region" description="Low complexity" evidence="1">
    <location>
        <begin position="120"/>
        <end position="131"/>
    </location>
</feature>
<proteinExistence type="predicted"/>